<feature type="binding site" evidence="5">
    <location>
        <position position="156"/>
    </location>
    <ligand>
        <name>Cu cation</name>
        <dbReference type="ChEBI" id="CHEBI:23378"/>
    </ligand>
</feature>
<evidence type="ECO:0000256" key="3">
    <source>
        <dbReference type="ARBA" id="ARBA00022982"/>
    </source>
</evidence>
<gene>
    <name evidence="7" type="ORF">C4900_02940</name>
</gene>
<accession>A0A368HJF1</accession>
<evidence type="ECO:0000313" key="7">
    <source>
        <dbReference type="EMBL" id="RCN59504.1"/>
    </source>
</evidence>
<dbReference type="InterPro" id="IPR028871">
    <property type="entry name" value="BlueCu_1_BS"/>
</dbReference>
<feature type="binding site" evidence="5">
    <location>
        <position position="161"/>
    </location>
    <ligand>
        <name>Cu cation</name>
        <dbReference type="ChEBI" id="CHEBI:23378"/>
    </ligand>
</feature>
<dbReference type="GO" id="GO:0005507">
    <property type="term" value="F:copper ion binding"/>
    <property type="evidence" value="ECO:0007669"/>
    <property type="project" value="InterPro"/>
</dbReference>
<dbReference type="Proteomes" id="UP000253250">
    <property type="component" value="Unassembled WGS sequence"/>
</dbReference>
<dbReference type="SUPFAM" id="SSF49503">
    <property type="entry name" value="Cupredoxins"/>
    <property type="match status" value="1"/>
</dbReference>
<evidence type="ECO:0000256" key="4">
    <source>
        <dbReference type="ARBA" id="ARBA00023008"/>
    </source>
</evidence>
<evidence type="ECO:0000256" key="5">
    <source>
        <dbReference type="PIRSR" id="PIRSR601243-1"/>
    </source>
</evidence>
<dbReference type="InterPro" id="IPR033138">
    <property type="entry name" value="Cu_oxidase_CS"/>
</dbReference>
<keyword evidence="4 5" id="KW-0186">Copper</keyword>
<evidence type="ECO:0000259" key="6">
    <source>
        <dbReference type="Pfam" id="PF00127"/>
    </source>
</evidence>
<feature type="binding site" evidence="5">
    <location>
        <position position="166"/>
    </location>
    <ligand>
        <name>Cu cation</name>
        <dbReference type="ChEBI" id="CHEBI:23378"/>
    </ligand>
</feature>
<feature type="binding site" evidence="5">
    <location>
        <position position="103"/>
    </location>
    <ligand>
        <name>Cu cation</name>
        <dbReference type="ChEBI" id="CHEBI:23378"/>
    </ligand>
</feature>
<dbReference type="InterPro" id="IPR001243">
    <property type="entry name" value="Rusticyanin"/>
</dbReference>
<proteinExistence type="predicted"/>
<dbReference type="InterPro" id="IPR008972">
    <property type="entry name" value="Cupredoxin"/>
</dbReference>
<keyword evidence="3" id="KW-0249">Electron transport</keyword>
<organism evidence="7 8">
    <name type="scientific">Acidiferrobacter thiooxydans</name>
    <dbReference type="NCBI Taxonomy" id="163359"/>
    <lineage>
        <taxon>Bacteria</taxon>
        <taxon>Pseudomonadati</taxon>
        <taxon>Pseudomonadota</taxon>
        <taxon>Gammaproteobacteria</taxon>
        <taxon>Acidiferrobacterales</taxon>
        <taxon>Acidiferrobacteraceae</taxon>
        <taxon>Acidiferrobacter</taxon>
    </lineage>
</organism>
<evidence type="ECO:0000256" key="1">
    <source>
        <dbReference type="ARBA" id="ARBA00022448"/>
    </source>
</evidence>
<dbReference type="Pfam" id="PF00127">
    <property type="entry name" value="Copper-bind"/>
    <property type="match status" value="1"/>
</dbReference>
<reference evidence="7 8" key="1">
    <citation type="submission" date="2018-02" db="EMBL/GenBank/DDBJ databases">
        <title>Insights into the biology of acidophilic members of the Acidiferrobacteraceae family derived from comparative genomic analyses.</title>
        <authorList>
            <person name="Issotta F."/>
            <person name="Thyssen C."/>
            <person name="Mena C."/>
            <person name="Moya A."/>
            <person name="Bellenberg S."/>
            <person name="Sproer C."/>
            <person name="Covarrubias P.C."/>
            <person name="Sand W."/>
            <person name="Quatrini R."/>
            <person name="Vera M."/>
        </authorList>
    </citation>
    <scope>NUCLEOTIDE SEQUENCE [LARGE SCALE GENOMIC DNA]</scope>
    <source>
        <strain evidence="8">m-1</strain>
    </source>
</reference>
<comment type="caution">
    <text evidence="7">The sequence shown here is derived from an EMBL/GenBank/DDBJ whole genome shotgun (WGS) entry which is preliminary data.</text>
</comment>
<keyword evidence="2 5" id="KW-0479">Metal-binding</keyword>
<dbReference type="InterPro" id="IPR000923">
    <property type="entry name" value="BlueCu_1"/>
</dbReference>
<comment type="cofactor">
    <cofactor evidence="5">
        <name>Cu cation</name>
        <dbReference type="ChEBI" id="CHEBI:23378"/>
    </cofactor>
    <text evidence="5">Binds 1 copper ion per subunit.</text>
</comment>
<keyword evidence="1" id="KW-0813">Transport</keyword>
<evidence type="ECO:0000256" key="2">
    <source>
        <dbReference type="ARBA" id="ARBA00022723"/>
    </source>
</evidence>
<keyword evidence="8" id="KW-1185">Reference proteome</keyword>
<dbReference type="EMBL" id="PSYR01000001">
    <property type="protein sequence ID" value="RCN59504.1"/>
    <property type="molecule type" value="Genomic_DNA"/>
</dbReference>
<feature type="domain" description="Blue (type 1) copper" evidence="6">
    <location>
        <begin position="134"/>
        <end position="173"/>
    </location>
</feature>
<dbReference type="GO" id="GO:0009055">
    <property type="term" value="F:electron transfer activity"/>
    <property type="evidence" value="ECO:0007669"/>
    <property type="project" value="InterPro"/>
</dbReference>
<dbReference type="PROSITE" id="PS00196">
    <property type="entry name" value="COPPER_BLUE"/>
    <property type="match status" value="1"/>
</dbReference>
<evidence type="ECO:0000313" key="8">
    <source>
        <dbReference type="Proteomes" id="UP000253250"/>
    </source>
</evidence>
<dbReference type="PRINTS" id="PR00158">
    <property type="entry name" value="RUSTICYANIN"/>
</dbReference>
<name>A0A368HJF1_9GAMM</name>
<dbReference type="AlphaFoldDB" id="A0A368HJF1"/>
<sequence length="173" mass="18665">MVLGVGALLQAGVASAGPLVRTGAFKEATSSQVRAMLARDNGTVHGTIVSYRGSVARVTVVVPQPEFPFPKFEIHHVDNPTLDLRAGTTVKFTFIDRVMGFSHSFQITRKAPPFPMFPKIRPVLAGTELSPPPGDGKSVYADFTWRPAAGHYYYLCAIPGHAHMGMFGAIIVK</sequence>
<dbReference type="Gene3D" id="2.60.40.420">
    <property type="entry name" value="Cupredoxins - blue copper proteins"/>
    <property type="match status" value="1"/>
</dbReference>
<dbReference type="PROSITE" id="PS00079">
    <property type="entry name" value="MULTICOPPER_OXIDASE1"/>
    <property type="match status" value="1"/>
</dbReference>
<protein>
    <submittedName>
        <fullName evidence="7">Rusticyanin</fullName>
    </submittedName>
</protein>